<feature type="domain" description="DNA/RNA non-specific endonuclease/pyrophosphatase/phosphodiesterase" evidence="8">
    <location>
        <begin position="201"/>
        <end position="453"/>
    </location>
</feature>
<keyword evidence="2" id="KW-0540">Nuclease</keyword>
<comment type="similarity">
    <text evidence="1">Belongs to the DNA/RNA non-specific endonuclease family.</text>
</comment>
<dbReference type="InterPro" id="IPR044925">
    <property type="entry name" value="His-Me_finger_sf"/>
</dbReference>
<organism evidence="9 10">
    <name type="scientific">Trichomalopsis sarcophagae</name>
    <dbReference type="NCBI Taxonomy" id="543379"/>
    <lineage>
        <taxon>Eukaryota</taxon>
        <taxon>Metazoa</taxon>
        <taxon>Ecdysozoa</taxon>
        <taxon>Arthropoda</taxon>
        <taxon>Hexapoda</taxon>
        <taxon>Insecta</taxon>
        <taxon>Pterygota</taxon>
        <taxon>Neoptera</taxon>
        <taxon>Endopterygota</taxon>
        <taxon>Hymenoptera</taxon>
        <taxon>Apocrita</taxon>
        <taxon>Proctotrupomorpha</taxon>
        <taxon>Chalcidoidea</taxon>
        <taxon>Pteromalidae</taxon>
        <taxon>Pteromalinae</taxon>
        <taxon>Trichomalopsis</taxon>
    </lineage>
</organism>
<comment type="caution">
    <text evidence="9">The sequence shown here is derived from an EMBL/GenBank/DDBJ whole genome shotgun (WGS) entry which is preliminary data.</text>
</comment>
<dbReference type="PANTHER" id="PTHR13966">
    <property type="entry name" value="ENDONUCLEASE RELATED"/>
    <property type="match status" value="1"/>
</dbReference>
<dbReference type="GO" id="GO:0000014">
    <property type="term" value="F:single-stranded DNA endodeoxyribonuclease activity"/>
    <property type="evidence" value="ECO:0007669"/>
    <property type="project" value="TreeGrafter"/>
</dbReference>
<dbReference type="InterPro" id="IPR044929">
    <property type="entry name" value="DNA/RNA_non-sp_Endonuclease_sf"/>
</dbReference>
<dbReference type="Proteomes" id="UP000215335">
    <property type="component" value="Unassembled WGS sequence"/>
</dbReference>
<accession>A0A232FN35</accession>
<feature type="active site" description="Proton acceptor" evidence="4">
    <location>
        <position position="292"/>
    </location>
</feature>
<dbReference type="GO" id="GO:0046872">
    <property type="term" value="F:metal ion binding"/>
    <property type="evidence" value="ECO:0007669"/>
    <property type="project" value="UniProtKB-KW"/>
</dbReference>
<evidence type="ECO:0000256" key="5">
    <source>
        <dbReference type="PIRSR" id="PIRSR640255-2"/>
    </source>
</evidence>
<gene>
    <name evidence="9" type="ORF">TSAR_007839</name>
</gene>
<feature type="binding site" evidence="5">
    <location>
        <position position="322"/>
    </location>
    <ligand>
        <name>Mg(2+)</name>
        <dbReference type="ChEBI" id="CHEBI:18420"/>
        <note>catalytic</note>
    </ligand>
</feature>
<evidence type="ECO:0000313" key="10">
    <source>
        <dbReference type="Proteomes" id="UP000215335"/>
    </source>
</evidence>
<keyword evidence="3" id="KW-0255">Endonuclease</keyword>
<dbReference type="SUPFAM" id="SSF54060">
    <property type="entry name" value="His-Me finger endonucleases"/>
    <property type="match status" value="1"/>
</dbReference>
<dbReference type="Gene3D" id="3.40.570.10">
    <property type="entry name" value="Extracellular Endonuclease, subunit A"/>
    <property type="match status" value="1"/>
</dbReference>
<dbReference type="STRING" id="543379.A0A232FN35"/>
<dbReference type="GO" id="GO:0005634">
    <property type="term" value="C:nucleus"/>
    <property type="evidence" value="ECO:0007669"/>
    <property type="project" value="TreeGrafter"/>
</dbReference>
<evidence type="ECO:0000313" key="9">
    <source>
        <dbReference type="EMBL" id="OXU32082.1"/>
    </source>
</evidence>
<sequence length="503" mass="57175">MYCSKKKILFLALFVIIQLAHAFQQTDVTDVQNVTLHRSKRMLGDAKDPSMVLLKQKFFTGLLTGLTAITCNYVSEPEVKTCTINVKTLRANHALLIEPFDRTQFRYPDENGFIHMTNGEPIFLTCPGENNKFEIAPLRQFMLATCVCGQTFAPEVGHPTEFSAFTCEQPPESAIVFIENYGREGVLSKYEIGFYTENDYFLKLMDIHYDNLATSTMYVKSMISKWIAGSQKTPKNRRFDQTYCCGTLTIDMDNAYNIDVQDVSFGKQMNCHLDRECNFFDKSKGIVFNRGHLTPKSTFVYTAAGVATFRYINSAPQYKPVNDGNWARMEEHIVELAAKLKKDLVTITGVLGILKLVDTADFNTEKFIHLYKTDNMRAMQVPLYFYKLVHDPLSNKGIVYVTVNNPFLKMDELSNYQICAEPMFKIPGGKVPPRWKPKSIGKGYSYICKVSDFVTTNVVNFDVTELENVNVLLYESDSNAASTSNDVEQPTTQSHLLPRDELK</sequence>
<keyword evidence="10" id="KW-1185">Reference proteome</keyword>
<dbReference type="GO" id="GO:0005743">
    <property type="term" value="C:mitochondrial inner membrane"/>
    <property type="evidence" value="ECO:0007669"/>
    <property type="project" value="TreeGrafter"/>
</dbReference>
<dbReference type="Pfam" id="PF01223">
    <property type="entry name" value="Endonuclease_NS"/>
    <property type="match status" value="1"/>
</dbReference>
<evidence type="ECO:0000256" key="4">
    <source>
        <dbReference type="PIRSR" id="PIRSR640255-1"/>
    </source>
</evidence>
<dbReference type="InterPro" id="IPR001604">
    <property type="entry name" value="Endo_G_ENPP1-like_dom"/>
</dbReference>
<dbReference type="AlphaFoldDB" id="A0A232FN35"/>
<dbReference type="GO" id="GO:0006309">
    <property type="term" value="P:apoptotic DNA fragmentation"/>
    <property type="evidence" value="ECO:0007669"/>
    <property type="project" value="TreeGrafter"/>
</dbReference>
<evidence type="ECO:0000256" key="2">
    <source>
        <dbReference type="ARBA" id="ARBA00022722"/>
    </source>
</evidence>
<keyword evidence="3" id="KW-0378">Hydrolase</keyword>
<feature type="chain" id="PRO_5012059436" description="DNA/RNA non-specific endonuclease/pyrophosphatase/phosphodiesterase domain-containing protein" evidence="7">
    <location>
        <begin position="23"/>
        <end position="503"/>
    </location>
</feature>
<dbReference type="GO" id="GO:0003676">
    <property type="term" value="F:nucleic acid binding"/>
    <property type="evidence" value="ECO:0007669"/>
    <property type="project" value="InterPro"/>
</dbReference>
<proteinExistence type="inferred from homology"/>
<name>A0A232FN35_9HYME</name>
<protein>
    <recommendedName>
        <fullName evidence="8">DNA/RNA non-specific endonuclease/pyrophosphatase/phosphodiesterase domain-containing protein</fullName>
    </recommendedName>
</protein>
<dbReference type="SMART" id="SM00892">
    <property type="entry name" value="Endonuclease_NS"/>
    <property type="match status" value="1"/>
</dbReference>
<dbReference type="OrthoDB" id="5960141at2759"/>
<evidence type="ECO:0000256" key="1">
    <source>
        <dbReference type="ARBA" id="ARBA00010052"/>
    </source>
</evidence>
<feature type="region of interest" description="Disordered" evidence="6">
    <location>
        <begin position="481"/>
        <end position="503"/>
    </location>
</feature>
<evidence type="ECO:0000259" key="8">
    <source>
        <dbReference type="SMART" id="SM00892"/>
    </source>
</evidence>
<keyword evidence="5" id="KW-0479">Metal-binding</keyword>
<dbReference type="InterPro" id="IPR040255">
    <property type="entry name" value="Non-specific_endonuclease"/>
</dbReference>
<evidence type="ECO:0000256" key="7">
    <source>
        <dbReference type="SAM" id="SignalP"/>
    </source>
</evidence>
<feature type="signal peptide" evidence="7">
    <location>
        <begin position="1"/>
        <end position="22"/>
    </location>
</feature>
<feature type="compositionally biased region" description="Polar residues" evidence="6">
    <location>
        <begin position="481"/>
        <end position="495"/>
    </location>
</feature>
<dbReference type="EMBL" id="NNAY01000008">
    <property type="protein sequence ID" value="OXU32082.1"/>
    <property type="molecule type" value="Genomic_DNA"/>
</dbReference>
<evidence type="ECO:0000256" key="3">
    <source>
        <dbReference type="ARBA" id="ARBA00022759"/>
    </source>
</evidence>
<keyword evidence="7" id="KW-0732">Signal</keyword>
<reference evidence="9 10" key="1">
    <citation type="journal article" date="2017" name="Curr. Biol.">
        <title>The Evolution of Venom by Co-option of Single-Copy Genes.</title>
        <authorList>
            <person name="Martinson E.O."/>
            <person name="Mrinalini"/>
            <person name="Kelkar Y.D."/>
            <person name="Chang C.H."/>
            <person name="Werren J.H."/>
        </authorList>
    </citation>
    <scope>NUCLEOTIDE SEQUENCE [LARGE SCALE GENOMIC DNA]</scope>
    <source>
        <strain evidence="9 10">Alberta</strain>
        <tissue evidence="9">Whole body</tissue>
    </source>
</reference>
<dbReference type="GO" id="GO:0004521">
    <property type="term" value="F:RNA endonuclease activity"/>
    <property type="evidence" value="ECO:0007669"/>
    <property type="project" value="TreeGrafter"/>
</dbReference>
<evidence type="ECO:0000256" key="6">
    <source>
        <dbReference type="SAM" id="MobiDB-lite"/>
    </source>
</evidence>
<dbReference type="PANTHER" id="PTHR13966:SF17">
    <property type="entry name" value="ENDONUCLEASE-RELATED"/>
    <property type="match status" value="1"/>
</dbReference>